<reference evidence="2" key="1">
    <citation type="submission" date="2016-10" db="EMBL/GenBank/DDBJ databases">
        <authorList>
            <person name="Varghese N."/>
            <person name="Submissions S."/>
        </authorList>
    </citation>
    <scope>NUCLEOTIDE SEQUENCE [LARGE SCALE GENOMIC DNA]</scope>
    <source>
        <strain evidence="2">DSM 44796</strain>
    </source>
</reference>
<evidence type="ECO:0000313" key="1">
    <source>
        <dbReference type="EMBL" id="SDL18578.1"/>
    </source>
</evidence>
<dbReference type="RefSeq" id="WP_143027813.1">
    <property type="nucleotide sequence ID" value="NZ_FNET01000009.1"/>
</dbReference>
<name>A0A1G9I033_9PSEU</name>
<protein>
    <submittedName>
        <fullName evidence="1">Uncharacterized protein</fullName>
    </submittedName>
</protein>
<evidence type="ECO:0000313" key="2">
    <source>
        <dbReference type="Proteomes" id="UP000199682"/>
    </source>
</evidence>
<accession>A0A1G9I033</accession>
<gene>
    <name evidence="1" type="ORF">SAMN04488074_109224</name>
</gene>
<organism evidence="1 2">
    <name type="scientific">Lentzea albidocapillata subsp. violacea</name>
    <dbReference type="NCBI Taxonomy" id="128104"/>
    <lineage>
        <taxon>Bacteria</taxon>
        <taxon>Bacillati</taxon>
        <taxon>Actinomycetota</taxon>
        <taxon>Actinomycetes</taxon>
        <taxon>Pseudonocardiales</taxon>
        <taxon>Pseudonocardiaceae</taxon>
        <taxon>Lentzea</taxon>
    </lineage>
</organism>
<proteinExistence type="predicted"/>
<sequence>MLLLSLLVACVVFVIAVSGCAARVALSNSDKQRRADAVKVLKLVWGTTGLAGLVLAVVKLHESGVF</sequence>
<dbReference type="EMBL" id="FNET01000009">
    <property type="protein sequence ID" value="SDL18578.1"/>
    <property type="molecule type" value="Genomic_DNA"/>
</dbReference>
<dbReference type="Proteomes" id="UP000199682">
    <property type="component" value="Unassembled WGS sequence"/>
</dbReference>
<dbReference type="AlphaFoldDB" id="A0A1G9I033"/>